<proteinExistence type="predicted"/>
<feature type="domain" description="PepSY" evidence="2">
    <location>
        <begin position="6"/>
        <end position="86"/>
    </location>
</feature>
<keyword evidence="4" id="KW-1185">Reference proteome</keyword>
<evidence type="ECO:0000313" key="4">
    <source>
        <dbReference type="Proteomes" id="UP000487350"/>
    </source>
</evidence>
<dbReference type="EMBL" id="WJBU01000001">
    <property type="protein sequence ID" value="MRD45967.1"/>
    <property type="molecule type" value="Genomic_DNA"/>
</dbReference>
<organism evidence="3 4">
    <name type="scientific">Caenimonas koreensis DSM 17982</name>
    <dbReference type="NCBI Taxonomy" id="1121255"/>
    <lineage>
        <taxon>Bacteria</taxon>
        <taxon>Pseudomonadati</taxon>
        <taxon>Pseudomonadota</taxon>
        <taxon>Betaproteobacteria</taxon>
        <taxon>Burkholderiales</taxon>
        <taxon>Comamonadaceae</taxon>
        <taxon>Caenimonas</taxon>
    </lineage>
</organism>
<evidence type="ECO:0000256" key="1">
    <source>
        <dbReference type="SAM" id="SignalP"/>
    </source>
</evidence>
<evidence type="ECO:0000259" key="2">
    <source>
        <dbReference type="Pfam" id="PF13670"/>
    </source>
</evidence>
<dbReference type="InterPro" id="IPR025711">
    <property type="entry name" value="PepSY"/>
</dbReference>
<dbReference type="Pfam" id="PF13670">
    <property type="entry name" value="PepSY_2"/>
    <property type="match status" value="1"/>
</dbReference>
<reference evidence="3 4" key="1">
    <citation type="submission" date="2019-11" db="EMBL/GenBank/DDBJ databases">
        <title>Caenimonas koreensis gen. nov., sp. nov., isolated from activated sludge.</title>
        <authorList>
            <person name="Seung H.R."/>
        </authorList>
    </citation>
    <scope>NUCLEOTIDE SEQUENCE [LARGE SCALE GENOMIC DNA]</scope>
    <source>
        <strain evidence="3 4">EMB320</strain>
    </source>
</reference>
<accession>A0A844B342</accession>
<feature type="chain" id="PRO_5032337054" evidence="1">
    <location>
        <begin position="20"/>
        <end position="90"/>
    </location>
</feature>
<protein>
    <submittedName>
        <fullName evidence="3">PepSY domain-containing protein</fullName>
    </submittedName>
</protein>
<feature type="signal peptide" evidence="1">
    <location>
        <begin position="1"/>
        <end position="19"/>
    </location>
</feature>
<sequence length="90" mass="10337">MKTRHLLAALALAPAFAFAHGDIKCDVPKAEWQPQTALQAKLEKDGWKKVRKVKVENGCYEVYGFDENNKRAEKFYNPKTFELVNEVKKP</sequence>
<gene>
    <name evidence="3" type="ORF">GHT07_01645</name>
</gene>
<dbReference type="OrthoDB" id="9180865at2"/>
<name>A0A844B342_9BURK</name>
<dbReference type="Proteomes" id="UP000487350">
    <property type="component" value="Unassembled WGS sequence"/>
</dbReference>
<keyword evidence="1" id="KW-0732">Signal</keyword>
<dbReference type="RefSeq" id="WP_153583299.1">
    <property type="nucleotide sequence ID" value="NZ_WJBU01000001.1"/>
</dbReference>
<evidence type="ECO:0000313" key="3">
    <source>
        <dbReference type="EMBL" id="MRD45967.1"/>
    </source>
</evidence>
<comment type="caution">
    <text evidence="3">The sequence shown here is derived from an EMBL/GenBank/DDBJ whole genome shotgun (WGS) entry which is preliminary data.</text>
</comment>
<dbReference type="AlphaFoldDB" id="A0A844B342"/>